<comment type="caution">
    <text evidence="1">The sequence shown here is derived from an EMBL/GenBank/DDBJ whole genome shotgun (WGS) entry which is preliminary data.</text>
</comment>
<protein>
    <submittedName>
        <fullName evidence="1">Uncharacterized protein</fullName>
    </submittedName>
</protein>
<dbReference type="AlphaFoldDB" id="A0AAN6SKF6"/>
<proteinExistence type="predicted"/>
<organism evidence="1 2">
    <name type="scientific">Parachaetomium inaequale</name>
    <dbReference type="NCBI Taxonomy" id="2588326"/>
    <lineage>
        <taxon>Eukaryota</taxon>
        <taxon>Fungi</taxon>
        <taxon>Dikarya</taxon>
        <taxon>Ascomycota</taxon>
        <taxon>Pezizomycotina</taxon>
        <taxon>Sordariomycetes</taxon>
        <taxon>Sordariomycetidae</taxon>
        <taxon>Sordariales</taxon>
        <taxon>Chaetomiaceae</taxon>
        <taxon>Parachaetomium</taxon>
    </lineage>
</organism>
<dbReference type="PANTHER" id="PTHR38846">
    <property type="entry name" value="C3H1-TYPE DOMAIN-CONTAINING PROTEIN"/>
    <property type="match status" value="1"/>
</dbReference>
<dbReference type="PANTHER" id="PTHR38846:SF1">
    <property type="entry name" value="C3H1-TYPE DOMAIN-CONTAINING PROTEIN"/>
    <property type="match status" value="1"/>
</dbReference>
<dbReference type="Proteomes" id="UP001303115">
    <property type="component" value="Unassembled WGS sequence"/>
</dbReference>
<sequence length="108" mass="12657">MARKKRSRSIVREFDEYFGSGTLEDWQRLCHDVGLDETPSSITQCRRAPKTVHINIRDLLDAVKQGRQPQRFANVHQLVQYTVSTRKFYPINQVKEMGPVKALLRRML</sequence>
<accession>A0AAN6SKF6</accession>
<evidence type="ECO:0000313" key="2">
    <source>
        <dbReference type="Proteomes" id="UP001303115"/>
    </source>
</evidence>
<reference evidence="2" key="1">
    <citation type="journal article" date="2023" name="Mol. Phylogenet. Evol.">
        <title>Genome-scale phylogeny and comparative genomics of the fungal order Sordariales.</title>
        <authorList>
            <person name="Hensen N."/>
            <person name="Bonometti L."/>
            <person name="Westerberg I."/>
            <person name="Brannstrom I.O."/>
            <person name="Guillou S."/>
            <person name="Cros-Aarteil S."/>
            <person name="Calhoun S."/>
            <person name="Haridas S."/>
            <person name="Kuo A."/>
            <person name="Mondo S."/>
            <person name="Pangilinan J."/>
            <person name="Riley R."/>
            <person name="LaButti K."/>
            <person name="Andreopoulos B."/>
            <person name="Lipzen A."/>
            <person name="Chen C."/>
            <person name="Yan M."/>
            <person name="Daum C."/>
            <person name="Ng V."/>
            <person name="Clum A."/>
            <person name="Steindorff A."/>
            <person name="Ohm R.A."/>
            <person name="Martin F."/>
            <person name="Silar P."/>
            <person name="Natvig D.O."/>
            <person name="Lalanne C."/>
            <person name="Gautier V."/>
            <person name="Ament-Velasquez S.L."/>
            <person name="Kruys A."/>
            <person name="Hutchinson M.I."/>
            <person name="Powell A.J."/>
            <person name="Barry K."/>
            <person name="Miller A.N."/>
            <person name="Grigoriev I.V."/>
            <person name="Debuchy R."/>
            <person name="Gladieux P."/>
            <person name="Hiltunen Thoren M."/>
            <person name="Johannesson H."/>
        </authorList>
    </citation>
    <scope>NUCLEOTIDE SEQUENCE [LARGE SCALE GENOMIC DNA]</scope>
    <source>
        <strain evidence="2">CBS 284.82</strain>
    </source>
</reference>
<dbReference type="EMBL" id="MU854734">
    <property type="protein sequence ID" value="KAK4031661.1"/>
    <property type="molecule type" value="Genomic_DNA"/>
</dbReference>
<evidence type="ECO:0000313" key="1">
    <source>
        <dbReference type="EMBL" id="KAK4031661.1"/>
    </source>
</evidence>
<gene>
    <name evidence="1" type="ORF">C8A01DRAFT_41886</name>
</gene>
<keyword evidence="2" id="KW-1185">Reference proteome</keyword>
<name>A0AAN6SKF6_9PEZI</name>